<dbReference type="AlphaFoldDB" id="A0A2H5XF76"/>
<keyword evidence="1" id="KW-1133">Transmembrane helix</keyword>
<dbReference type="Proteomes" id="UP000236173">
    <property type="component" value="Unassembled WGS sequence"/>
</dbReference>
<accession>A0A2H5XF76</accession>
<evidence type="ECO:0000256" key="1">
    <source>
        <dbReference type="SAM" id="Phobius"/>
    </source>
</evidence>
<name>A0A2H5XF76_9BACT</name>
<proteinExistence type="predicted"/>
<keyword evidence="1" id="KW-0472">Membrane</keyword>
<keyword evidence="1" id="KW-0812">Transmembrane</keyword>
<sequence>MRKEQVLPAIVTIAILSAVVLWTSLRSNNEPTQKNSKPDEVVWALVRSCREGDVEGYLNCFGSPMKEKLERSLKEQGSEKFRSYIQQLIVPVKGIAVFEPKRNAQGNWQVVVEFVFSDRTERQVFLVRKIGNEWKIVGVESSKPVPVLIPYGTPVKGL</sequence>
<protein>
    <recommendedName>
        <fullName evidence="4">DUF4878 domain-containing protein</fullName>
    </recommendedName>
</protein>
<dbReference type="EMBL" id="BEHT01000039">
    <property type="protein sequence ID" value="GBC99831.1"/>
    <property type="molecule type" value="Genomic_DNA"/>
</dbReference>
<reference evidence="3" key="1">
    <citation type="submission" date="2017-09" db="EMBL/GenBank/DDBJ databases">
        <title>Metaegenomics of thermophilic ammonia-oxidizing enrichment culture.</title>
        <authorList>
            <person name="Kato S."/>
            <person name="Suzuki K."/>
        </authorList>
    </citation>
    <scope>NUCLEOTIDE SEQUENCE [LARGE SCALE GENOMIC DNA]</scope>
</reference>
<gene>
    <name evidence="2" type="ORF">HRbin17_02362</name>
</gene>
<evidence type="ECO:0000313" key="3">
    <source>
        <dbReference type="Proteomes" id="UP000236173"/>
    </source>
</evidence>
<organism evidence="2 3">
    <name type="scientific">Candidatus Fervidibacter japonicus</name>
    <dbReference type="NCBI Taxonomy" id="2035412"/>
    <lineage>
        <taxon>Bacteria</taxon>
        <taxon>Candidatus Fervidibacterota</taxon>
        <taxon>Candidatus Fervidibacter</taxon>
    </lineage>
</organism>
<feature type="transmembrane region" description="Helical" evidence="1">
    <location>
        <begin position="6"/>
        <end position="25"/>
    </location>
</feature>
<comment type="caution">
    <text evidence="2">The sequence shown here is derived from an EMBL/GenBank/DDBJ whole genome shotgun (WGS) entry which is preliminary data.</text>
</comment>
<evidence type="ECO:0008006" key="4">
    <source>
        <dbReference type="Google" id="ProtNLM"/>
    </source>
</evidence>
<evidence type="ECO:0000313" key="2">
    <source>
        <dbReference type="EMBL" id="GBC99831.1"/>
    </source>
</evidence>